<feature type="domain" description="DNA2/NAM7 helicase helicase" evidence="12">
    <location>
        <begin position="452"/>
        <end position="523"/>
    </location>
</feature>
<comment type="subcellular location">
    <subcellularLocation>
        <location evidence="1">Cytoplasm</location>
    </subcellularLocation>
</comment>
<feature type="domain" description="DNA2/NAM7 helicase helicase" evidence="12">
    <location>
        <begin position="340"/>
        <end position="409"/>
    </location>
</feature>
<name>M2PFL1_CERS8</name>
<keyword evidence="16" id="KW-1185">Reference proteome</keyword>
<dbReference type="GO" id="GO:0005524">
    <property type="term" value="F:ATP binding"/>
    <property type="evidence" value="ECO:0007669"/>
    <property type="project" value="UniProtKB-KW"/>
</dbReference>
<dbReference type="InterPro" id="IPR047187">
    <property type="entry name" value="SF1_C_Upf1"/>
</dbReference>
<dbReference type="EC" id="3.6.4.13" evidence="3"/>
<dbReference type="AlphaFoldDB" id="M2PFL1"/>
<dbReference type="HOGENOM" id="CLU_001666_6_3_1"/>
<comment type="similarity">
    <text evidence="2">Belongs to the DNA2/NAM7 helicase family. SDE3 subfamily.</text>
</comment>
<evidence type="ECO:0000256" key="5">
    <source>
        <dbReference type="ARBA" id="ARBA00022741"/>
    </source>
</evidence>
<evidence type="ECO:0000256" key="8">
    <source>
        <dbReference type="ARBA" id="ARBA00022840"/>
    </source>
</evidence>
<dbReference type="Gene3D" id="3.40.50.300">
    <property type="entry name" value="P-loop containing nucleotide triphosphate hydrolases"/>
    <property type="match status" value="2"/>
</dbReference>
<dbReference type="InterPro" id="IPR041679">
    <property type="entry name" value="DNA2/NAM7-like_C"/>
</dbReference>
<dbReference type="OrthoDB" id="6513042at2759"/>
<dbReference type="Pfam" id="PF21634">
    <property type="entry name" value="MOV-10_beta-barrel"/>
    <property type="match status" value="1"/>
</dbReference>
<dbReference type="PANTHER" id="PTHR45418:SF1">
    <property type="entry name" value="CANCER_TESTIS ANTIGEN 55"/>
    <property type="match status" value="1"/>
</dbReference>
<keyword evidence="4" id="KW-0963">Cytoplasm</keyword>
<dbReference type="InterPro" id="IPR041677">
    <property type="entry name" value="DNA2/NAM7_AAA_11"/>
</dbReference>
<comment type="catalytic activity">
    <reaction evidence="10">
        <text>ATP + H2O = ADP + phosphate + H(+)</text>
        <dbReference type="Rhea" id="RHEA:13065"/>
        <dbReference type="ChEBI" id="CHEBI:15377"/>
        <dbReference type="ChEBI" id="CHEBI:15378"/>
        <dbReference type="ChEBI" id="CHEBI:30616"/>
        <dbReference type="ChEBI" id="CHEBI:43474"/>
        <dbReference type="ChEBI" id="CHEBI:456216"/>
        <dbReference type="EC" id="3.6.4.13"/>
    </reaction>
</comment>
<dbReference type="GO" id="GO:0005737">
    <property type="term" value="C:cytoplasm"/>
    <property type="evidence" value="ECO:0007669"/>
    <property type="project" value="UniProtKB-SubCell"/>
</dbReference>
<evidence type="ECO:0000256" key="6">
    <source>
        <dbReference type="ARBA" id="ARBA00022801"/>
    </source>
</evidence>
<reference evidence="15 16" key="1">
    <citation type="journal article" date="2012" name="Proc. Natl. Acad. Sci. U.S.A.">
        <title>Comparative genomics of Ceriporiopsis subvermispora and Phanerochaete chrysosporium provide insight into selective ligninolysis.</title>
        <authorList>
            <person name="Fernandez-Fueyo E."/>
            <person name="Ruiz-Duenas F.J."/>
            <person name="Ferreira P."/>
            <person name="Floudas D."/>
            <person name="Hibbett D.S."/>
            <person name="Canessa P."/>
            <person name="Larrondo L.F."/>
            <person name="James T.Y."/>
            <person name="Seelenfreund D."/>
            <person name="Lobos S."/>
            <person name="Polanco R."/>
            <person name="Tello M."/>
            <person name="Honda Y."/>
            <person name="Watanabe T."/>
            <person name="Watanabe T."/>
            <person name="Ryu J.S."/>
            <person name="Kubicek C.P."/>
            <person name="Schmoll M."/>
            <person name="Gaskell J."/>
            <person name="Hammel K.E."/>
            <person name="St John F.J."/>
            <person name="Vanden Wymelenberg A."/>
            <person name="Sabat G."/>
            <person name="Splinter BonDurant S."/>
            <person name="Syed K."/>
            <person name="Yadav J.S."/>
            <person name="Doddapaneni H."/>
            <person name="Subramanian V."/>
            <person name="Lavin J.L."/>
            <person name="Oguiza J.A."/>
            <person name="Perez G."/>
            <person name="Pisabarro A.G."/>
            <person name="Ramirez L."/>
            <person name="Santoyo F."/>
            <person name="Master E."/>
            <person name="Coutinho P.M."/>
            <person name="Henrissat B."/>
            <person name="Lombard V."/>
            <person name="Magnuson J.K."/>
            <person name="Kuees U."/>
            <person name="Hori C."/>
            <person name="Igarashi K."/>
            <person name="Samejima M."/>
            <person name="Held B.W."/>
            <person name="Barry K.W."/>
            <person name="LaButti K.M."/>
            <person name="Lapidus A."/>
            <person name="Lindquist E.A."/>
            <person name="Lucas S.M."/>
            <person name="Riley R."/>
            <person name="Salamov A.A."/>
            <person name="Hoffmeister D."/>
            <person name="Schwenk D."/>
            <person name="Hadar Y."/>
            <person name="Yarden O."/>
            <person name="de Vries R.P."/>
            <person name="Wiebenga A."/>
            <person name="Stenlid J."/>
            <person name="Eastwood D."/>
            <person name="Grigoriev I.V."/>
            <person name="Berka R.M."/>
            <person name="Blanchette R.A."/>
            <person name="Kersten P."/>
            <person name="Martinez A.T."/>
            <person name="Vicuna R."/>
            <person name="Cullen D."/>
        </authorList>
    </citation>
    <scope>NUCLEOTIDE SEQUENCE [LARGE SCALE GENOMIC DNA]</scope>
    <source>
        <strain evidence="15 16">B</strain>
    </source>
</reference>
<feature type="domain" description="DNA2/NAM7 helicase-like C-terminal" evidence="13">
    <location>
        <begin position="533"/>
        <end position="733"/>
    </location>
</feature>
<organism evidence="15 16">
    <name type="scientific">Ceriporiopsis subvermispora (strain B)</name>
    <name type="common">White-rot fungus</name>
    <name type="synonym">Gelatoporia subvermispora</name>
    <dbReference type="NCBI Taxonomy" id="914234"/>
    <lineage>
        <taxon>Eukaryota</taxon>
        <taxon>Fungi</taxon>
        <taxon>Dikarya</taxon>
        <taxon>Basidiomycota</taxon>
        <taxon>Agaricomycotina</taxon>
        <taxon>Agaricomycetes</taxon>
        <taxon>Polyporales</taxon>
        <taxon>Gelatoporiaceae</taxon>
        <taxon>Gelatoporia</taxon>
    </lineage>
</organism>
<evidence type="ECO:0000256" key="1">
    <source>
        <dbReference type="ARBA" id="ARBA00004496"/>
    </source>
</evidence>
<dbReference type="Pfam" id="PF13087">
    <property type="entry name" value="AAA_12"/>
    <property type="match status" value="1"/>
</dbReference>
<dbReference type="InterPro" id="IPR026122">
    <property type="entry name" value="MOV-10/SDE3_DEXXQ/H-box"/>
</dbReference>
<gene>
    <name evidence="15" type="ORF">CERSUDRAFT_97310</name>
</gene>
<keyword evidence="8" id="KW-0067">ATP-binding</keyword>
<feature type="domain" description="Helicase MOV-10-like beta-barrel" evidence="14">
    <location>
        <begin position="240"/>
        <end position="297"/>
    </location>
</feature>
<evidence type="ECO:0000256" key="11">
    <source>
        <dbReference type="SAM" id="MobiDB-lite"/>
    </source>
</evidence>
<evidence type="ECO:0000256" key="7">
    <source>
        <dbReference type="ARBA" id="ARBA00022806"/>
    </source>
</evidence>
<accession>M2PFL1</accession>
<dbReference type="CDD" id="cd18038">
    <property type="entry name" value="DEXXQc_Helz-like"/>
    <property type="match status" value="1"/>
</dbReference>
<evidence type="ECO:0000259" key="14">
    <source>
        <dbReference type="Pfam" id="PF21634"/>
    </source>
</evidence>
<keyword evidence="5" id="KW-0547">Nucleotide-binding</keyword>
<sequence length="817" mass="91285">MVAYYKALYEQAELDKHSVVVSHAAGVDLGIIDIADAQQGVSAILTILVSNSTSRVVIRAVEAFTTSSRTVSPLIANIPLGSALTILTYGQPFFLPIVFRHNNIGDYQGYVGITFEDAINRQFVIIRQLKVVVGDPADYELLQPRIPYRKRLRVQGREDLAAEPGIVPKLMTLPWVRRLPEAPVPKALKMLLKKRPEDDTLETLRTTWMPQALIQQSHKKFFERLLWMEETEIERRLRAYDMADVRFKAERVYYTLIVPGLAEKRPSVIEGDRINAQRVGVNDDRTFEGCVHIVRQDDHDSLNGQASGTVLFPETSDTSPHIVDGTIDPSTLLNPLVADNPEQVRAINNIAQLHPDCAPYIVFGPPGTGKTSTIVEAILQVLDRHKDARILACAPSNSAADEILRRLSPRLNKSLMFRFNAVSRQHVTIPKDLLQYCYALQGIFAIPSTERLHKTRAMVSTCVSAAFAYGIGLEPGYFTHIFVDEAAQATEPEVMVAVKRMTTASTRVVLSGDPKQLGPIIVSNFARELGLGKSYLERLMERPVYTDLSVRQRTITKLLRNYRSHEAILTFPNARFYDNELQRCGSPSVINSYVGSPILANPRFPVVFHAITSIDNREASSPSYFNIGQVTLVKDYVTKLLQRGTNIGIVTPYYAQTKKIRKALERITCETTVGTVEAFQGTERRVIIISTVRSTRELLVHDIKHALGFVTNPRRFNVAVTRAQALLIVIGDPSVLSLDPLWRGFMNYVFINGGWKGDAPAWDTSAPVDDTGDYVQEVLEAAMQDINEFARKMEGLSLEDDGEDGGAGDDRPWREVE</sequence>
<dbReference type="Pfam" id="PF13086">
    <property type="entry name" value="AAA_11"/>
    <property type="match status" value="2"/>
</dbReference>
<dbReference type="GO" id="GO:0003723">
    <property type="term" value="F:RNA binding"/>
    <property type="evidence" value="ECO:0007669"/>
    <property type="project" value="InterPro"/>
</dbReference>
<dbReference type="InterPro" id="IPR049080">
    <property type="entry name" value="MOV-10-like_beta-barrel"/>
</dbReference>
<feature type="compositionally biased region" description="Basic and acidic residues" evidence="11">
    <location>
        <begin position="808"/>
        <end position="817"/>
    </location>
</feature>
<keyword evidence="9" id="KW-0943">RNA-mediated gene silencing</keyword>
<evidence type="ECO:0000313" key="15">
    <source>
        <dbReference type="EMBL" id="EMD34729.1"/>
    </source>
</evidence>
<dbReference type="STRING" id="914234.M2PFL1"/>
<evidence type="ECO:0000259" key="12">
    <source>
        <dbReference type="Pfam" id="PF13086"/>
    </source>
</evidence>
<dbReference type="EMBL" id="KB445802">
    <property type="protein sequence ID" value="EMD34729.1"/>
    <property type="molecule type" value="Genomic_DNA"/>
</dbReference>
<keyword evidence="6" id="KW-0378">Hydrolase</keyword>
<proteinExistence type="inferred from homology"/>
<evidence type="ECO:0000256" key="4">
    <source>
        <dbReference type="ARBA" id="ARBA00022490"/>
    </source>
</evidence>
<evidence type="ECO:0000256" key="3">
    <source>
        <dbReference type="ARBA" id="ARBA00012552"/>
    </source>
</evidence>
<protein>
    <recommendedName>
        <fullName evidence="3">RNA helicase</fullName>
        <ecNumber evidence="3">3.6.4.13</ecNumber>
    </recommendedName>
</protein>
<evidence type="ECO:0000256" key="9">
    <source>
        <dbReference type="ARBA" id="ARBA00023158"/>
    </source>
</evidence>
<keyword evidence="7" id="KW-0347">Helicase</keyword>
<dbReference type="PANTHER" id="PTHR45418">
    <property type="entry name" value="CANCER/TESTIS ANTIGEN 55"/>
    <property type="match status" value="1"/>
</dbReference>
<dbReference type="GO" id="GO:0016787">
    <property type="term" value="F:hydrolase activity"/>
    <property type="evidence" value="ECO:0007669"/>
    <property type="project" value="UniProtKB-KW"/>
</dbReference>
<dbReference type="InterPro" id="IPR027417">
    <property type="entry name" value="P-loop_NTPase"/>
</dbReference>
<feature type="region of interest" description="Disordered" evidence="11">
    <location>
        <begin position="794"/>
        <end position="817"/>
    </location>
</feature>
<evidence type="ECO:0000256" key="10">
    <source>
        <dbReference type="ARBA" id="ARBA00047984"/>
    </source>
</evidence>
<dbReference type="SUPFAM" id="SSF52540">
    <property type="entry name" value="P-loop containing nucleoside triphosphate hydrolases"/>
    <property type="match status" value="1"/>
</dbReference>
<evidence type="ECO:0000259" key="13">
    <source>
        <dbReference type="Pfam" id="PF13087"/>
    </source>
</evidence>
<dbReference type="GO" id="GO:0032574">
    <property type="term" value="F:5'-3' RNA helicase activity"/>
    <property type="evidence" value="ECO:0007669"/>
    <property type="project" value="InterPro"/>
</dbReference>
<evidence type="ECO:0000313" key="16">
    <source>
        <dbReference type="Proteomes" id="UP000016930"/>
    </source>
</evidence>
<feature type="compositionally biased region" description="Acidic residues" evidence="11">
    <location>
        <begin position="797"/>
        <end position="807"/>
    </location>
</feature>
<dbReference type="Proteomes" id="UP000016930">
    <property type="component" value="Unassembled WGS sequence"/>
</dbReference>
<dbReference type="CDD" id="cd18808">
    <property type="entry name" value="SF1_C_Upf1"/>
    <property type="match status" value="1"/>
</dbReference>
<dbReference type="GO" id="GO:0031047">
    <property type="term" value="P:regulatory ncRNA-mediated gene silencing"/>
    <property type="evidence" value="ECO:0007669"/>
    <property type="project" value="UniProtKB-KW"/>
</dbReference>
<evidence type="ECO:0000256" key="2">
    <source>
        <dbReference type="ARBA" id="ARBA00005601"/>
    </source>
</evidence>